<evidence type="ECO:0000259" key="1">
    <source>
        <dbReference type="Pfam" id="PF10124"/>
    </source>
</evidence>
<gene>
    <name evidence="2" type="ORF">SAMN05892877_12376</name>
</gene>
<dbReference type="Proteomes" id="UP000219167">
    <property type="component" value="Unassembled WGS sequence"/>
</dbReference>
<protein>
    <submittedName>
        <fullName evidence="2">Phage major head subunit gpT-like protein</fullName>
    </submittedName>
</protein>
<proteinExistence type="predicted"/>
<evidence type="ECO:0000313" key="2">
    <source>
        <dbReference type="EMBL" id="SOC46651.1"/>
    </source>
</evidence>
<dbReference type="Pfam" id="PF10124">
    <property type="entry name" value="Mu-like_gpT"/>
    <property type="match status" value="1"/>
</dbReference>
<reference evidence="2 3" key="1">
    <citation type="submission" date="2017-08" db="EMBL/GenBank/DDBJ databases">
        <authorList>
            <person name="de Groot N.N."/>
        </authorList>
    </citation>
    <scope>NUCLEOTIDE SEQUENCE [LARGE SCALE GENOMIC DNA]</scope>
    <source>
        <strain evidence="2 3">JC85</strain>
    </source>
</reference>
<dbReference type="EMBL" id="OBQD01000023">
    <property type="protein sequence ID" value="SOC46651.1"/>
    <property type="molecule type" value="Genomic_DNA"/>
</dbReference>
<dbReference type="RefSeq" id="WP_097142739.1">
    <property type="nucleotide sequence ID" value="NZ_OBQD01000023.1"/>
</dbReference>
<dbReference type="OrthoDB" id="9804833at2"/>
<evidence type="ECO:0000313" key="3">
    <source>
        <dbReference type="Proteomes" id="UP000219167"/>
    </source>
</evidence>
<accession>A0A285V2D4</accession>
<organism evidence="2 3">
    <name type="scientific">Rhizobium subbaraonis</name>
    <dbReference type="NCBI Taxonomy" id="908946"/>
    <lineage>
        <taxon>Bacteria</taxon>
        <taxon>Pseudomonadati</taxon>
        <taxon>Pseudomonadota</taxon>
        <taxon>Alphaproteobacteria</taxon>
        <taxon>Hyphomicrobiales</taxon>
        <taxon>Rhizobiaceae</taxon>
        <taxon>Rhizobium/Agrobacterium group</taxon>
        <taxon>Rhizobium</taxon>
    </lineage>
</organism>
<keyword evidence="3" id="KW-1185">Reference proteome</keyword>
<feature type="domain" description="Bacteriophage Mu GpT" evidence="1">
    <location>
        <begin position="9"/>
        <end position="296"/>
    </location>
</feature>
<name>A0A285V2D4_9HYPH</name>
<dbReference type="InterPro" id="IPR018774">
    <property type="entry name" value="Phage_Mu_GpT"/>
</dbReference>
<sequence length="297" mass="32707">MIINSQNLAGLRVGFKTNFQQGLSEAPSLYARIATVVPSATKENKYGWLGKIPGMREWIGPRQVQNISEFDYSLPNKSYEQTIGVDRDDIEDDNLGIYSPLFKEMGAAVAAHPDTLIWPLLKNGFTTPCYDGQYFFDTDHPVENEDGTVTAVSNSGGGNGTPWFLLCTNRALKPLIFQERKKPQFVARDNPDDSNVFTNKEFQYGTDSRCAVGFGFWQFAYGSKQELTAANYEAARVAIMSFKGDRGRPLGLVPNLLVVPPALGGAARKIVQSVLVNGGESNPWANTAEILEVPWLA</sequence>
<dbReference type="AlphaFoldDB" id="A0A285V2D4"/>